<sequence length="74" mass="9000">MSRKQTEPGSLGAQFDDEMIQKLRSKKTELRKEEEQRVENERKQRIKEKKEREANKSFEELLNESDLNWKAYKK</sequence>
<keyword evidence="3" id="KW-1185">Reference proteome</keyword>
<feature type="region of interest" description="Disordered" evidence="1">
    <location>
        <begin position="1"/>
        <end position="57"/>
    </location>
</feature>
<dbReference type="EMBL" id="JBHSZV010000004">
    <property type="protein sequence ID" value="MFC7060530.1"/>
    <property type="molecule type" value="Genomic_DNA"/>
</dbReference>
<comment type="caution">
    <text evidence="2">The sequence shown here is derived from an EMBL/GenBank/DDBJ whole genome shotgun (WGS) entry which is preliminary data.</text>
</comment>
<proteinExistence type="predicted"/>
<evidence type="ECO:0000313" key="2">
    <source>
        <dbReference type="EMBL" id="MFC7060530.1"/>
    </source>
</evidence>
<evidence type="ECO:0000313" key="3">
    <source>
        <dbReference type="Proteomes" id="UP001596410"/>
    </source>
</evidence>
<dbReference type="InterPro" id="IPR024980">
    <property type="entry name" value="DUF3886"/>
</dbReference>
<name>A0ABW2EI85_9BACI</name>
<feature type="compositionally biased region" description="Basic and acidic residues" evidence="1">
    <location>
        <begin position="26"/>
        <end position="57"/>
    </location>
</feature>
<evidence type="ECO:0000256" key="1">
    <source>
        <dbReference type="SAM" id="MobiDB-lite"/>
    </source>
</evidence>
<organism evidence="2 3">
    <name type="scientific">Halobacillus seohaensis</name>
    <dbReference type="NCBI Taxonomy" id="447421"/>
    <lineage>
        <taxon>Bacteria</taxon>
        <taxon>Bacillati</taxon>
        <taxon>Bacillota</taxon>
        <taxon>Bacilli</taxon>
        <taxon>Bacillales</taxon>
        <taxon>Bacillaceae</taxon>
        <taxon>Halobacillus</taxon>
    </lineage>
</organism>
<dbReference type="Pfam" id="PF13025">
    <property type="entry name" value="DUF3886"/>
    <property type="match status" value="1"/>
</dbReference>
<protein>
    <submittedName>
        <fullName evidence="2">YqkE family protein</fullName>
    </submittedName>
</protein>
<accession>A0ABW2EI85</accession>
<reference evidence="3" key="1">
    <citation type="journal article" date="2019" name="Int. J. Syst. Evol. Microbiol.">
        <title>The Global Catalogue of Microorganisms (GCM) 10K type strain sequencing project: providing services to taxonomists for standard genome sequencing and annotation.</title>
        <authorList>
            <consortium name="The Broad Institute Genomics Platform"/>
            <consortium name="The Broad Institute Genome Sequencing Center for Infectious Disease"/>
            <person name="Wu L."/>
            <person name="Ma J."/>
        </authorList>
    </citation>
    <scope>NUCLEOTIDE SEQUENCE [LARGE SCALE GENOMIC DNA]</scope>
    <source>
        <strain evidence="3">CGMCC 4.1621</strain>
    </source>
</reference>
<gene>
    <name evidence="2" type="ORF">ACFQIC_01415</name>
</gene>
<dbReference type="RefSeq" id="WP_204706557.1">
    <property type="nucleotide sequence ID" value="NZ_JBHSZV010000004.1"/>
</dbReference>
<dbReference type="Proteomes" id="UP001596410">
    <property type="component" value="Unassembled WGS sequence"/>
</dbReference>